<organism evidence="1 2">
    <name type="scientific">Pythium oligandrum</name>
    <name type="common">Mycoparasitic fungus</name>
    <dbReference type="NCBI Taxonomy" id="41045"/>
    <lineage>
        <taxon>Eukaryota</taxon>
        <taxon>Sar</taxon>
        <taxon>Stramenopiles</taxon>
        <taxon>Oomycota</taxon>
        <taxon>Peronosporomycetes</taxon>
        <taxon>Pythiales</taxon>
        <taxon>Pythiaceae</taxon>
        <taxon>Pythium</taxon>
    </lineage>
</organism>
<protein>
    <submittedName>
        <fullName evidence="1">Uncharacterized protein</fullName>
    </submittedName>
</protein>
<evidence type="ECO:0000313" key="2">
    <source>
        <dbReference type="Proteomes" id="UP000794436"/>
    </source>
</evidence>
<dbReference type="Proteomes" id="UP000794436">
    <property type="component" value="Unassembled WGS sequence"/>
</dbReference>
<gene>
    <name evidence="1" type="ORF">Poli38472_000825</name>
</gene>
<dbReference type="AlphaFoldDB" id="A0A8K1CD29"/>
<sequence length="91" mass="10289">MTRFEEFDDLSAAVDESVSNLVWDNLLLVECAHISPALVEVPSQLKWFTARSADAVLSDTPREPISTTRMDVNPFFLQVVAFSQYLTHRMA</sequence>
<reference evidence="1" key="1">
    <citation type="submission" date="2019-03" db="EMBL/GenBank/DDBJ databases">
        <title>Long read genome sequence of the mycoparasitic Pythium oligandrum ATCC 38472 isolated from sugarbeet rhizosphere.</title>
        <authorList>
            <person name="Gaulin E."/>
        </authorList>
    </citation>
    <scope>NUCLEOTIDE SEQUENCE</scope>
    <source>
        <strain evidence="1">ATCC 38472_TT</strain>
    </source>
</reference>
<proteinExistence type="predicted"/>
<accession>A0A8K1CD29</accession>
<name>A0A8K1CD29_PYTOL</name>
<dbReference type="EMBL" id="SPLM01000108">
    <property type="protein sequence ID" value="TMW60783.1"/>
    <property type="molecule type" value="Genomic_DNA"/>
</dbReference>
<evidence type="ECO:0000313" key="1">
    <source>
        <dbReference type="EMBL" id="TMW60783.1"/>
    </source>
</evidence>
<keyword evidence="2" id="KW-1185">Reference proteome</keyword>
<comment type="caution">
    <text evidence="1">The sequence shown here is derived from an EMBL/GenBank/DDBJ whole genome shotgun (WGS) entry which is preliminary data.</text>
</comment>